<dbReference type="Gene3D" id="3.30.110.150">
    <property type="entry name" value="SepF-like protein"/>
    <property type="match status" value="1"/>
</dbReference>
<organism evidence="1 2">
    <name type="scientific">Methanothermobacter tenebrarum</name>
    <dbReference type="NCBI Taxonomy" id="680118"/>
    <lineage>
        <taxon>Archaea</taxon>
        <taxon>Methanobacteriati</taxon>
        <taxon>Methanobacteriota</taxon>
        <taxon>Methanomada group</taxon>
        <taxon>Methanobacteria</taxon>
        <taxon>Methanobacteriales</taxon>
        <taxon>Methanobacteriaceae</taxon>
        <taxon>Methanothermobacter</taxon>
    </lineage>
</organism>
<dbReference type="Proteomes" id="UP000249782">
    <property type="component" value="Unassembled WGS sequence"/>
</dbReference>
<dbReference type="InterPro" id="IPR007561">
    <property type="entry name" value="Cell_div_SepF/SepF-rel"/>
</dbReference>
<reference evidence="1 2" key="1">
    <citation type="submission" date="2018-06" db="EMBL/GenBank/DDBJ databases">
        <title>Draft genome sequence of hyperthermophilic methanogen Methanothermobacter tenebrarum sp. MCM-B 1447.</title>
        <authorList>
            <person name="Pore S.D."/>
            <person name="Dagar S."/>
            <person name="Dhakephalkar P.K."/>
        </authorList>
    </citation>
    <scope>NUCLEOTIDE SEQUENCE [LARGE SCALE GENOMIC DNA]</scope>
    <source>
        <strain evidence="1 2">MCM B 1447</strain>
    </source>
</reference>
<name>A0A328PAF7_9EURY</name>
<dbReference type="OrthoDB" id="74755at2157"/>
<evidence type="ECO:0008006" key="3">
    <source>
        <dbReference type="Google" id="ProtNLM"/>
    </source>
</evidence>
<gene>
    <name evidence="1" type="ORF">DPC56_00140</name>
</gene>
<dbReference type="AlphaFoldDB" id="A0A328PAF7"/>
<comment type="caution">
    <text evidence="1">The sequence shown here is derived from an EMBL/GenBank/DDBJ whole genome shotgun (WGS) entry which is preliminary data.</text>
</comment>
<sequence length="118" mass="13767">MRDVINFLKETMGLDEEEKKEETETIIVPEHSFYEIILMKAKNLEDIDDVLVQITEEKNPVILDLSRLKTESLEDFKIAGEKIKNLRETEKAEAILLCKNEKEIIIITPPEIKLIKKE</sequence>
<dbReference type="EMBL" id="QLOE01000001">
    <property type="protein sequence ID" value="RAO79738.1"/>
    <property type="molecule type" value="Genomic_DNA"/>
</dbReference>
<dbReference type="InterPro" id="IPR038594">
    <property type="entry name" value="SepF-like_sf"/>
</dbReference>
<accession>A0A328PAF7</accession>
<protein>
    <recommendedName>
        <fullName evidence="3">Cell division protein SepF</fullName>
    </recommendedName>
</protein>
<dbReference type="Pfam" id="PF04472">
    <property type="entry name" value="SepF"/>
    <property type="match status" value="1"/>
</dbReference>
<proteinExistence type="predicted"/>
<dbReference type="RefSeq" id="WP_112093049.1">
    <property type="nucleotide sequence ID" value="NZ_QLOE01000001.1"/>
</dbReference>
<evidence type="ECO:0000313" key="2">
    <source>
        <dbReference type="Proteomes" id="UP000249782"/>
    </source>
</evidence>
<evidence type="ECO:0000313" key="1">
    <source>
        <dbReference type="EMBL" id="RAO79738.1"/>
    </source>
</evidence>
<keyword evidence="2" id="KW-1185">Reference proteome</keyword>